<reference evidence="2" key="1">
    <citation type="submission" date="2022-09" db="EMBL/GenBank/DDBJ databases">
        <title>Actin cytoskeleton and complex cell architecture in an #Asgard archaeon.</title>
        <authorList>
            <person name="Ponce Toledo R.I."/>
            <person name="Schleper C."/>
            <person name="Rodrigues Oliveira T."/>
            <person name="Wollweber F."/>
            <person name="Xu J."/>
            <person name="Rittmann S."/>
            <person name="Klingl A."/>
            <person name="Pilhofer M."/>
        </authorList>
    </citation>
    <scope>NUCLEOTIDE SEQUENCE</scope>
    <source>
        <strain evidence="2">B-35</strain>
    </source>
</reference>
<sequence>MSIWDSSFNTLWLSLCGAFFVIFRIWLTEVKLHKELGSKRGHTSRFISLFFFIAMLLNFENNVFTLISVVGAPAMLMAFFAFDVPYYIKDVPQIKEKKFWLIIERLTMHPPAVFFAVYFYAYARLDFYLTLFTIPKFCGALILVIGPLFLFDPRVIKREDWPRGPACIIGAILSIVGNLLFYFQKKMANIDIITELGIEGLL</sequence>
<gene>
    <name evidence="2" type="ORF">NEF87_004748</name>
</gene>
<feature type="transmembrane region" description="Helical" evidence="1">
    <location>
        <begin position="12"/>
        <end position="30"/>
    </location>
</feature>
<evidence type="ECO:0000313" key="3">
    <source>
        <dbReference type="Proteomes" id="UP001208689"/>
    </source>
</evidence>
<accession>A0ABY6HY63</accession>
<keyword evidence="1" id="KW-1133">Transmembrane helix</keyword>
<name>A0ABY6HY63_9ARCH</name>
<proteinExistence type="predicted"/>
<evidence type="ECO:0000256" key="1">
    <source>
        <dbReference type="SAM" id="Phobius"/>
    </source>
</evidence>
<feature type="transmembrane region" description="Helical" evidence="1">
    <location>
        <begin position="163"/>
        <end position="183"/>
    </location>
</feature>
<dbReference type="Proteomes" id="UP001208689">
    <property type="component" value="Chromosome"/>
</dbReference>
<keyword evidence="3" id="KW-1185">Reference proteome</keyword>
<feature type="transmembrane region" description="Helical" evidence="1">
    <location>
        <begin position="127"/>
        <end position="151"/>
    </location>
</feature>
<evidence type="ECO:0000313" key="2">
    <source>
        <dbReference type="EMBL" id="UYP48463.1"/>
    </source>
</evidence>
<evidence type="ECO:0008006" key="4">
    <source>
        <dbReference type="Google" id="ProtNLM"/>
    </source>
</evidence>
<protein>
    <recommendedName>
        <fullName evidence="4">Phosphatidate cytidylyltransferase</fullName>
    </recommendedName>
</protein>
<feature type="transmembrane region" description="Helical" evidence="1">
    <location>
        <begin position="42"/>
        <end position="59"/>
    </location>
</feature>
<feature type="transmembrane region" description="Helical" evidence="1">
    <location>
        <begin position="99"/>
        <end position="121"/>
    </location>
</feature>
<dbReference type="EMBL" id="CP104013">
    <property type="protein sequence ID" value="UYP48463.1"/>
    <property type="molecule type" value="Genomic_DNA"/>
</dbReference>
<keyword evidence="1" id="KW-0812">Transmembrane</keyword>
<organism evidence="2 3">
    <name type="scientific">Candidatus Lokiarchaeum ossiferum</name>
    <dbReference type="NCBI Taxonomy" id="2951803"/>
    <lineage>
        <taxon>Archaea</taxon>
        <taxon>Promethearchaeati</taxon>
        <taxon>Promethearchaeota</taxon>
        <taxon>Promethearchaeia</taxon>
        <taxon>Promethearchaeales</taxon>
        <taxon>Promethearchaeaceae</taxon>
        <taxon>Candidatus Lokiarchaeum</taxon>
    </lineage>
</organism>
<keyword evidence="1" id="KW-0472">Membrane</keyword>